<dbReference type="Pfam" id="PF12110">
    <property type="entry name" value="Nup96"/>
    <property type="match status" value="1"/>
</dbReference>
<evidence type="ECO:0000259" key="2">
    <source>
        <dbReference type="Pfam" id="PF12110"/>
    </source>
</evidence>
<dbReference type="Gene3D" id="1.25.40.690">
    <property type="match status" value="1"/>
</dbReference>
<gene>
    <name evidence="3" type="ORF">SCP_1400230</name>
</gene>
<reference evidence="3 4" key="1">
    <citation type="journal article" date="2018" name="Sci. Rep.">
        <title>Genome sequence of the cauliflower mushroom Sparassis crispa (Hanabiratake) and its association with beneficial usage.</title>
        <authorList>
            <person name="Kiyama R."/>
            <person name="Furutani Y."/>
            <person name="Kawaguchi K."/>
            <person name="Nakanishi T."/>
        </authorList>
    </citation>
    <scope>NUCLEOTIDE SEQUENCE [LARGE SCALE GENOMIC DNA]</scope>
</reference>
<feature type="domain" description="Nuclear pore complex protein NUP96 C-terminal" evidence="2">
    <location>
        <begin position="379"/>
        <end position="696"/>
    </location>
</feature>
<feature type="region of interest" description="Disordered" evidence="1">
    <location>
        <begin position="146"/>
        <end position="193"/>
    </location>
</feature>
<dbReference type="GeneID" id="38785535"/>
<dbReference type="RefSeq" id="XP_027619531.1">
    <property type="nucleotide sequence ID" value="XM_027763730.1"/>
</dbReference>
<comment type="caution">
    <text evidence="3">The sequence shown here is derived from an EMBL/GenBank/DDBJ whole genome shotgun (WGS) entry which is preliminary data.</text>
</comment>
<proteinExistence type="predicted"/>
<organism evidence="3 4">
    <name type="scientific">Sparassis crispa</name>
    <dbReference type="NCBI Taxonomy" id="139825"/>
    <lineage>
        <taxon>Eukaryota</taxon>
        <taxon>Fungi</taxon>
        <taxon>Dikarya</taxon>
        <taxon>Basidiomycota</taxon>
        <taxon>Agaricomycotina</taxon>
        <taxon>Agaricomycetes</taxon>
        <taxon>Polyporales</taxon>
        <taxon>Sparassidaceae</taxon>
        <taxon>Sparassis</taxon>
    </lineage>
</organism>
<accession>A0A401H2I4</accession>
<dbReference type="InParanoid" id="A0A401H2I4"/>
<evidence type="ECO:0000256" key="1">
    <source>
        <dbReference type="SAM" id="MobiDB-lite"/>
    </source>
</evidence>
<dbReference type="InterPro" id="IPR021967">
    <property type="entry name" value="Nup98_C"/>
</dbReference>
<sequence length="877" mass="96235">MRFRAYTTDSEDEEDDHLSVSSVSADELPPAPTDMDEDARSESEGSIHEDELMPTVASRKSSRALQSISEDEDMSDSEAAPSKNPPRKSMPRGPMNDPTLIPWARQLGVDAQKMHVMQTSLFRVPEEEAAMRQQAQTLARRKHLLSATLQRKHSRDSEGEGLRADSRQRASFAHDVEPTPFRPTRKYSRVDGSSSAVSGSEGLVADAGLAFGRSFRVGWGPGGTLVHLGQLCGPNSTPKGTANTSVVQKTVVPLFSVPATEASELASRLLSHHLEYTAIQADADGVPFANPRRTMSFASLMTRFPSTERSFEACLFRLGHALFDPISLRLADSITADVRPRISTIRRKAALSQWLQEAISSSIDADLRDNPGADWAHVVFMLLTGNQVDRACEVAMEGGNVKLASLIAQYPGDEEFRDDLLSQLALWRDERVDAHISENVRKVYALLAGIVDTLEGSKGTGVEQCPDINLAEGLSWKRAFGLHLWFGQPLEASVADAFQSYDASWKEPTSVVSAPVPWYAEEAQQESRSSPWKLPSSANPPDALFSLIRLFADPVCSLSTILTPFSFSASPIDYRLAWHLYIVMSRCLRVRDFADRGLPGGDVLTEMVGDDDEPIEGHSPSADLLANSYALQLEQMGMIQEAVFVLLHIEGSAGRARAVKALLGRCAGKLDDWTTRGLVGSLKLPMAWVHEAKAVYALDNNDVFGAYELYIGAGLYNAAHELAVLALAPDAVIHQDFALLNEIFKKFIGHPVDGWHVRGKAFMDYAHAMTRLPVLRARLADAGAAADAADASELEQLAHSVPKLIGILPDVLRDRSDTRHKAALAEMTAELTRRLDEVKPFAIHQSQIRSPFMSEGIRQRNIQMAALERFVRSIEVA</sequence>
<feature type="compositionally biased region" description="Basic and acidic residues" evidence="1">
    <location>
        <begin position="155"/>
        <end position="177"/>
    </location>
</feature>
<dbReference type="AlphaFoldDB" id="A0A401H2I4"/>
<dbReference type="EMBL" id="BFAD01000014">
    <property type="protein sequence ID" value="GBE88618.1"/>
    <property type="molecule type" value="Genomic_DNA"/>
</dbReference>
<dbReference type="STRING" id="139825.A0A401H2I4"/>
<evidence type="ECO:0000313" key="4">
    <source>
        <dbReference type="Proteomes" id="UP000287166"/>
    </source>
</evidence>
<dbReference type="OrthoDB" id="3797628at2759"/>
<dbReference type="Proteomes" id="UP000287166">
    <property type="component" value="Unassembled WGS sequence"/>
</dbReference>
<name>A0A401H2I4_9APHY</name>
<evidence type="ECO:0000313" key="3">
    <source>
        <dbReference type="EMBL" id="GBE88618.1"/>
    </source>
</evidence>
<feature type="region of interest" description="Disordered" evidence="1">
    <location>
        <begin position="1"/>
        <end position="100"/>
    </location>
</feature>
<feature type="compositionally biased region" description="Basic and acidic residues" evidence="1">
    <location>
        <begin position="38"/>
        <end position="51"/>
    </location>
</feature>
<keyword evidence="4" id="KW-1185">Reference proteome</keyword>
<protein>
    <recommendedName>
        <fullName evidence="2">Nuclear pore complex protein NUP96 C-terminal domain-containing protein</fullName>
    </recommendedName>
</protein>